<dbReference type="InterPro" id="IPR052892">
    <property type="entry name" value="NA-targeting_endonuclease"/>
</dbReference>
<dbReference type="InterPro" id="IPR047693">
    <property type="entry name" value="RNA-guided_IscB-like"/>
</dbReference>
<dbReference type="PANTHER" id="PTHR33877:SF2">
    <property type="entry name" value="OS07G0170200 PROTEIN"/>
    <property type="match status" value="1"/>
</dbReference>
<feature type="domain" description="HNH nuclease" evidence="1">
    <location>
        <begin position="201"/>
        <end position="252"/>
    </location>
</feature>
<evidence type="ECO:0000313" key="2">
    <source>
        <dbReference type="EMBL" id="MFC4012831.1"/>
    </source>
</evidence>
<proteinExistence type="predicted"/>
<dbReference type="Gene3D" id="1.10.30.50">
    <property type="match status" value="1"/>
</dbReference>
<dbReference type="Pfam" id="PF01844">
    <property type="entry name" value="HNH"/>
    <property type="match status" value="1"/>
</dbReference>
<keyword evidence="3" id="KW-1185">Reference proteome</keyword>
<gene>
    <name evidence="2" type="primary">iscB</name>
    <name evidence="2" type="ORF">ACFOY2_36760</name>
</gene>
<dbReference type="CDD" id="cd00085">
    <property type="entry name" value="HNHc"/>
    <property type="match status" value="1"/>
</dbReference>
<dbReference type="EMBL" id="JBHSBI010000024">
    <property type="protein sequence ID" value="MFC4012831.1"/>
    <property type="molecule type" value="Genomic_DNA"/>
</dbReference>
<reference evidence="3" key="1">
    <citation type="journal article" date="2019" name="Int. J. Syst. Evol. Microbiol.">
        <title>The Global Catalogue of Microorganisms (GCM) 10K type strain sequencing project: providing services to taxonomists for standard genome sequencing and annotation.</title>
        <authorList>
            <consortium name="The Broad Institute Genomics Platform"/>
            <consortium name="The Broad Institute Genome Sequencing Center for Infectious Disease"/>
            <person name="Wu L."/>
            <person name="Ma J."/>
        </authorList>
    </citation>
    <scope>NUCLEOTIDE SEQUENCE [LARGE SCALE GENOMIC DNA]</scope>
    <source>
        <strain evidence="3">TBRC 1276</strain>
    </source>
</reference>
<keyword evidence="2" id="KW-0255">Endonuclease</keyword>
<sequence>SEQSDKGGKVLTDLHVFVLDRGGKPLQPCRPGRARQILKAGRAVVVRHTPFVIRLIDRTVAGSTVPGVEVGLDPGSRHTGIAVFTERGGSRAGKYGIQLDHRGAAIRDKLTARSAYRRRRRSRNLRYRAPRFLNRARPEGWLAPSLRHRVDTTMSWMARLRRWAPVRAVHVERVAFDTHALSAGRPLEGIEYQQGTLAGYEARQYLLEKWGRTCVYCGAAGTPLQIEHIRPKARGGSDRISNLTLACELCNQAKNTTPVEEFLQGKPALLARVLRQAKASLRDAAAVNSTRWTLWRALTATTLPVATGSGGRTQWNRSRTNAPKSHTLDALHVGELAQVTGWPARILVVKATGRGSYSRTRTNRYGFPRLRLPRIKHVHGFATGDLVRATVATGKNTGVHTGRVAVRATGSFNVTTETGTRQGISHKHIRLLQRADGYGYTTREESTIER</sequence>
<dbReference type="RefSeq" id="WP_379532730.1">
    <property type="nucleotide sequence ID" value="NZ_JBHSBI010000024.1"/>
</dbReference>
<name>A0ABV8GFT9_9ACTN</name>
<dbReference type="Pfam" id="PF14239">
    <property type="entry name" value="RRXRR"/>
    <property type="match status" value="1"/>
</dbReference>
<dbReference type="InterPro" id="IPR002711">
    <property type="entry name" value="HNH"/>
</dbReference>
<accession>A0ABV8GFT9</accession>
<keyword evidence="2" id="KW-0378">Hydrolase</keyword>
<dbReference type="NCBIfam" id="NF040563">
    <property type="entry name" value="guided_IscB"/>
    <property type="match status" value="1"/>
</dbReference>
<dbReference type="Proteomes" id="UP001595851">
    <property type="component" value="Unassembled WGS sequence"/>
</dbReference>
<dbReference type="InterPro" id="IPR003615">
    <property type="entry name" value="HNH_nuc"/>
</dbReference>
<feature type="non-terminal residue" evidence="2">
    <location>
        <position position="1"/>
    </location>
</feature>
<dbReference type="SMART" id="SM00507">
    <property type="entry name" value="HNHc"/>
    <property type="match status" value="1"/>
</dbReference>
<dbReference type="PANTHER" id="PTHR33877">
    <property type="entry name" value="SLL1193 PROTEIN"/>
    <property type="match status" value="1"/>
</dbReference>
<evidence type="ECO:0000313" key="3">
    <source>
        <dbReference type="Proteomes" id="UP001595851"/>
    </source>
</evidence>
<organism evidence="2 3">
    <name type="scientific">Nonomuraea purpurea</name>
    <dbReference type="NCBI Taxonomy" id="1849276"/>
    <lineage>
        <taxon>Bacteria</taxon>
        <taxon>Bacillati</taxon>
        <taxon>Actinomycetota</taxon>
        <taxon>Actinomycetes</taxon>
        <taxon>Streptosporangiales</taxon>
        <taxon>Streptosporangiaceae</taxon>
        <taxon>Nonomuraea</taxon>
    </lineage>
</organism>
<dbReference type="InterPro" id="IPR025938">
    <property type="entry name" value="RRXRR_dom"/>
</dbReference>
<dbReference type="GO" id="GO:0004519">
    <property type="term" value="F:endonuclease activity"/>
    <property type="evidence" value="ECO:0007669"/>
    <property type="project" value="UniProtKB-KW"/>
</dbReference>
<evidence type="ECO:0000259" key="1">
    <source>
        <dbReference type="SMART" id="SM00507"/>
    </source>
</evidence>
<comment type="caution">
    <text evidence="2">The sequence shown here is derived from an EMBL/GenBank/DDBJ whole genome shotgun (WGS) entry which is preliminary data.</text>
</comment>
<keyword evidence="2" id="KW-0540">Nuclease</keyword>
<protein>
    <submittedName>
        <fullName evidence="2">RNA-guided endonuclease IscB</fullName>
    </submittedName>
</protein>